<feature type="chain" id="PRO_5008384072" evidence="1">
    <location>
        <begin position="36"/>
        <end position="222"/>
    </location>
</feature>
<evidence type="ECO:0000256" key="1">
    <source>
        <dbReference type="SAM" id="SignalP"/>
    </source>
</evidence>
<proteinExistence type="predicted"/>
<dbReference type="PROSITE" id="PS51318">
    <property type="entry name" value="TAT"/>
    <property type="match status" value="1"/>
</dbReference>
<dbReference type="EMBL" id="FLRH01000003">
    <property type="protein sequence ID" value="SBT66661.1"/>
    <property type="molecule type" value="Genomic_DNA"/>
</dbReference>
<sequence length="222" mass="23022">MTTRNRRRTRLSASALLALALATAGVPALTTPAAAAPGAVAKTDRLGMGLVGFDAKVAEAHGYRVVTLPDGSQSSVPADKATAATEGRYVPEHGVLKPGSSMSTNSYGAATGECGSSWVGLDPRGGGRATLTTGMTLVQASGGPWDIHWHVDISDNGGHSTQNYDEYDGYYSGLGLSWAASARTLNLTRGWANATVTWGSFTITEAGWLCYSYSPTTSTTIT</sequence>
<protein>
    <submittedName>
        <fullName evidence="2">Uncharacterized protein</fullName>
    </submittedName>
</protein>
<keyword evidence="1" id="KW-0732">Signal</keyword>
<dbReference type="InterPro" id="IPR006311">
    <property type="entry name" value="TAT_signal"/>
</dbReference>
<feature type="signal peptide" evidence="1">
    <location>
        <begin position="1"/>
        <end position="35"/>
    </location>
</feature>
<keyword evidence="3" id="KW-1185">Reference proteome</keyword>
<dbReference type="RefSeq" id="WP_141684590.1">
    <property type="nucleotide sequence ID" value="NZ_FLRH01000003.1"/>
</dbReference>
<dbReference type="OrthoDB" id="3296020at2"/>
<reference evidence="3" key="1">
    <citation type="submission" date="2016-06" db="EMBL/GenBank/DDBJ databases">
        <authorList>
            <person name="Varghese N."/>
            <person name="Submissions Spin"/>
        </authorList>
    </citation>
    <scope>NUCLEOTIDE SEQUENCE [LARGE SCALE GENOMIC DNA]</scope>
    <source>
        <strain evidence="3">DSM 45794</strain>
    </source>
</reference>
<accession>A0A1A9BC57</accession>
<gene>
    <name evidence="2" type="ORF">GA0070622_3687</name>
</gene>
<dbReference type="Proteomes" id="UP000199558">
    <property type="component" value="Unassembled WGS sequence"/>
</dbReference>
<evidence type="ECO:0000313" key="2">
    <source>
        <dbReference type="EMBL" id="SBT66661.1"/>
    </source>
</evidence>
<organism evidence="2 3">
    <name type="scientific">Micromonospora sediminicola</name>
    <dbReference type="NCBI Taxonomy" id="946078"/>
    <lineage>
        <taxon>Bacteria</taxon>
        <taxon>Bacillati</taxon>
        <taxon>Actinomycetota</taxon>
        <taxon>Actinomycetes</taxon>
        <taxon>Micromonosporales</taxon>
        <taxon>Micromonosporaceae</taxon>
        <taxon>Micromonospora</taxon>
    </lineage>
</organism>
<dbReference type="AlphaFoldDB" id="A0A1A9BC57"/>
<name>A0A1A9BC57_9ACTN</name>
<dbReference type="STRING" id="946078.GA0070622_3687"/>
<evidence type="ECO:0000313" key="3">
    <source>
        <dbReference type="Proteomes" id="UP000199558"/>
    </source>
</evidence>